<proteinExistence type="predicted"/>
<evidence type="ECO:0000313" key="2">
    <source>
        <dbReference type="RefSeq" id="XP_022816584.1"/>
    </source>
</evidence>
<dbReference type="SUPFAM" id="SSF56574">
    <property type="entry name" value="Serpins"/>
    <property type="match status" value="1"/>
</dbReference>
<organism evidence="1 2">
    <name type="scientific">Spodoptera litura</name>
    <name type="common">Asian cotton leafworm</name>
    <dbReference type="NCBI Taxonomy" id="69820"/>
    <lineage>
        <taxon>Eukaryota</taxon>
        <taxon>Metazoa</taxon>
        <taxon>Ecdysozoa</taxon>
        <taxon>Arthropoda</taxon>
        <taxon>Hexapoda</taxon>
        <taxon>Insecta</taxon>
        <taxon>Pterygota</taxon>
        <taxon>Neoptera</taxon>
        <taxon>Endopterygota</taxon>
        <taxon>Lepidoptera</taxon>
        <taxon>Glossata</taxon>
        <taxon>Ditrysia</taxon>
        <taxon>Noctuoidea</taxon>
        <taxon>Noctuidae</taxon>
        <taxon>Amphipyrinae</taxon>
        <taxon>Spodoptera</taxon>
    </lineage>
</organism>
<dbReference type="Proteomes" id="UP000301870">
    <property type="component" value="Chromosome 1"/>
</dbReference>
<reference evidence="2" key="1">
    <citation type="submission" date="2025-08" db="UniProtKB">
        <authorList>
            <consortium name="RefSeq"/>
        </authorList>
    </citation>
    <scope>IDENTIFICATION</scope>
    <source>
        <strain evidence="2">Ishihara</strain>
        <tissue evidence="2">Whole body</tissue>
    </source>
</reference>
<evidence type="ECO:0000313" key="1">
    <source>
        <dbReference type="Proteomes" id="UP000301870"/>
    </source>
</evidence>
<keyword evidence="1" id="KW-1185">Reference proteome</keyword>
<dbReference type="KEGG" id="sliu:111349628"/>
<name>A0A9J7IJP5_SPOLT</name>
<dbReference type="RefSeq" id="XP_022816584.1">
    <property type="nucleotide sequence ID" value="XM_022960816.1"/>
</dbReference>
<gene>
    <name evidence="2" type="primary">LOC111349628</name>
</gene>
<dbReference type="Gene3D" id="2.30.39.10">
    <property type="entry name" value="Alpha-1-antitrypsin, domain 1"/>
    <property type="match status" value="1"/>
</dbReference>
<protein>
    <submittedName>
        <fullName evidence="2">Uncharacterized protein LOC111349628 isoform X1</fullName>
    </submittedName>
</protein>
<dbReference type="InterPro" id="IPR042185">
    <property type="entry name" value="Serpin_sf_2"/>
</dbReference>
<accession>A0A9J7IJP5</accession>
<sequence>MKLKKAPWQWVASPLGFNMLLSMFKDNIPAVEKYMEVAKSLESVDGCNIKRRIFSSLTSAHPALDSSQFKDIEKADFKKNDNAFTVYLNRYGPLRYHEYSSKTEFIFTSVCTFQSTWPSEPNTGFMKLYNSFNYTQDVNYDGKLLELPLQTEGFKLVLVLPNESAIMKDLFLTLSDYGLAAAIKSIQPLFTGKMELIMPFSIDVTSRIELENTKHGSPIQYGTIAVSDKGAHVMVLTCLYSPAGAVSSNEAVTPLQASEPRPPPPFYFAIVYNDTPIFYGDFSKPIIRASLLKIKKSKDR</sequence>
<dbReference type="GeneID" id="111349628"/>
<dbReference type="InterPro" id="IPR036186">
    <property type="entry name" value="Serpin_sf"/>
</dbReference>
<dbReference type="OrthoDB" id="6914168at2759"/>
<dbReference type="AlphaFoldDB" id="A0A9J7IJP5"/>